<dbReference type="InterPro" id="IPR036412">
    <property type="entry name" value="HAD-like_sf"/>
</dbReference>
<evidence type="ECO:0000259" key="8">
    <source>
        <dbReference type="Pfam" id="PF00483"/>
    </source>
</evidence>
<dbReference type="Gene3D" id="3.40.50.1000">
    <property type="entry name" value="HAD superfamily/HAD-like"/>
    <property type="match status" value="1"/>
</dbReference>
<dbReference type="SUPFAM" id="SSF53448">
    <property type="entry name" value="Nucleotide-diphospho-sugar transferases"/>
    <property type="match status" value="1"/>
</dbReference>
<keyword evidence="10" id="KW-1185">Reference proteome</keyword>
<dbReference type="InterPro" id="IPR004446">
    <property type="entry name" value="Heptose_bisP_phosphatase"/>
</dbReference>
<keyword evidence="6" id="KW-0119">Carbohydrate metabolism</keyword>
<evidence type="ECO:0000256" key="4">
    <source>
        <dbReference type="ARBA" id="ARBA00022723"/>
    </source>
</evidence>
<feature type="domain" description="Nucleotidyl transferase" evidence="8">
    <location>
        <begin position="7"/>
        <end position="182"/>
    </location>
</feature>
<dbReference type="SUPFAM" id="SSF56784">
    <property type="entry name" value="HAD-like"/>
    <property type="match status" value="1"/>
</dbReference>
<gene>
    <name evidence="9" type="ORF">GW587_27685</name>
</gene>
<sequence>MDTTRQVVILVGGRGTRLGNLTDENPKPLLPVGDRPFLSYLLDTIIRQGFDKIVLLAGYRSAQIADFVAAYDAHGADIRIVTETEPLGTGGALYNALDQLDQQFILMNGDTLFDINLNAFAAPQLAPALCRLALRTVDDTSRYGRVTLQHGHVNSMAEKGVAGEGLINGGIYLLDKAAIAGIGAGFCSLENEVFPELLAQGRLTGLEYSNFFLDIGIPVDYDLAQTAIPALADRPAAFLDRDGVINEDSNYAHRPDQIRWIPGAFEAVRLLNDSGYNVFVVTNQAGIARGMYDALAVNQLHDWMQQEFRRHGAHIDGFHFCPHHPEFDTACDCRKPEPGMLIAATAAMPSRLQGSFLIGDKDSDIQAANRFGIPGHSFQGDENLRDFVARIIEK</sequence>
<dbReference type="InterPro" id="IPR006543">
    <property type="entry name" value="Histidinol-phos"/>
</dbReference>
<comment type="subcellular location">
    <subcellularLocation>
        <location evidence="1">Cytoplasm</location>
    </subcellularLocation>
</comment>
<evidence type="ECO:0000256" key="7">
    <source>
        <dbReference type="ARBA" id="ARBA00031828"/>
    </source>
</evidence>
<dbReference type="InterPro" id="IPR006549">
    <property type="entry name" value="HAD-SF_hydro_IIIA"/>
</dbReference>
<dbReference type="PANTHER" id="PTHR42891">
    <property type="entry name" value="D-GLYCERO-BETA-D-MANNO-HEPTOSE-1,7-BISPHOSPHATE 7-PHOSPHATASE"/>
    <property type="match status" value="1"/>
</dbReference>
<evidence type="ECO:0000256" key="1">
    <source>
        <dbReference type="ARBA" id="ARBA00004496"/>
    </source>
</evidence>
<evidence type="ECO:0000256" key="3">
    <source>
        <dbReference type="ARBA" id="ARBA00022490"/>
    </source>
</evidence>
<reference evidence="10" key="1">
    <citation type="submission" date="2023-07" db="EMBL/GenBank/DDBJ databases">
        <title>Duganella aceri sp. nov., isolated from tree sap.</title>
        <authorList>
            <person name="Kim I.S."/>
        </authorList>
    </citation>
    <scope>NUCLEOTIDE SEQUENCE [LARGE SCALE GENOMIC DNA]</scope>
    <source>
        <strain evidence="10">SAP-35</strain>
    </source>
</reference>
<dbReference type="Gene3D" id="3.90.550.10">
    <property type="entry name" value="Spore Coat Polysaccharide Biosynthesis Protein SpsA, Chain A"/>
    <property type="match status" value="1"/>
</dbReference>
<dbReference type="GO" id="GO:0016787">
    <property type="term" value="F:hydrolase activity"/>
    <property type="evidence" value="ECO:0007669"/>
    <property type="project" value="UniProtKB-KW"/>
</dbReference>
<evidence type="ECO:0000313" key="10">
    <source>
        <dbReference type="Proteomes" id="UP000666369"/>
    </source>
</evidence>
<dbReference type="NCBIfam" id="TIGR01656">
    <property type="entry name" value="Histidinol-ppas"/>
    <property type="match status" value="1"/>
</dbReference>
<keyword evidence="3" id="KW-0963">Cytoplasm</keyword>
<dbReference type="RefSeq" id="WP_166108146.1">
    <property type="nucleotide sequence ID" value="NZ_JAADJT010000016.1"/>
</dbReference>
<dbReference type="EMBL" id="JAADJT010000016">
    <property type="protein sequence ID" value="NGZ88029.1"/>
    <property type="molecule type" value="Genomic_DNA"/>
</dbReference>
<dbReference type="CDD" id="cd07503">
    <property type="entry name" value="HAD_HisB-N"/>
    <property type="match status" value="1"/>
</dbReference>
<dbReference type="Pfam" id="PF13242">
    <property type="entry name" value="Hydrolase_like"/>
    <property type="match status" value="1"/>
</dbReference>
<dbReference type="PANTHER" id="PTHR42891:SF1">
    <property type="entry name" value="D-GLYCERO-BETA-D-MANNO-HEPTOSE-1,7-BISPHOSPHATE 7-PHOSPHATASE"/>
    <property type="match status" value="1"/>
</dbReference>
<keyword evidence="5 9" id="KW-0378">Hydrolase</keyword>
<dbReference type="InterPro" id="IPR023214">
    <property type="entry name" value="HAD_sf"/>
</dbReference>
<dbReference type="Pfam" id="PF00483">
    <property type="entry name" value="NTP_transferase"/>
    <property type="match status" value="1"/>
</dbReference>
<evidence type="ECO:0000313" key="9">
    <source>
        <dbReference type="EMBL" id="NGZ88029.1"/>
    </source>
</evidence>
<dbReference type="InterPro" id="IPR029044">
    <property type="entry name" value="Nucleotide-diphossugar_trans"/>
</dbReference>
<evidence type="ECO:0000256" key="6">
    <source>
        <dbReference type="ARBA" id="ARBA00023277"/>
    </source>
</evidence>
<comment type="caution">
    <text evidence="9">The sequence shown here is derived from an EMBL/GenBank/DDBJ whole genome shotgun (WGS) entry which is preliminary data.</text>
</comment>
<accession>A0ABX0FTK5</accession>
<keyword evidence="4" id="KW-0479">Metal-binding</keyword>
<dbReference type="NCBIfam" id="TIGR01662">
    <property type="entry name" value="HAD-SF-IIIA"/>
    <property type="match status" value="1"/>
</dbReference>
<dbReference type="InterPro" id="IPR005835">
    <property type="entry name" value="NTP_transferase_dom"/>
</dbReference>
<dbReference type="CDD" id="cd06915">
    <property type="entry name" value="NTP_transferase_WcbM_like"/>
    <property type="match status" value="1"/>
</dbReference>
<dbReference type="Proteomes" id="UP000666369">
    <property type="component" value="Unassembled WGS sequence"/>
</dbReference>
<name>A0ABX0FTK5_9BURK</name>
<proteinExistence type="inferred from homology"/>
<organism evidence="9 10">
    <name type="scientific">Duganella aceris</name>
    <dbReference type="NCBI Taxonomy" id="2703883"/>
    <lineage>
        <taxon>Bacteria</taxon>
        <taxon>Pseudomonadati</taxon>
        <taxon>Pseudomonadota</taxon>
        <taxon>Betaproteobacteria</taxon>
        <taxon>Burkholderiales</taxon>
        <taxon>Oxalobacteraceae</taxon>
        <taxon>Telluria group</taxon>
        <taxon>Duganella</taxon>
    </lineage>
</organism>
<comment type="similarity">
    <text evidence="2">Belongs to the GmhB family.</text>
</comment>
<protein>
    <recommendedName>
        <fullName evidence="7">D,D-heptose 1,7-bisphosphate phosphatase</fullName>
    </recommendedName>
</protein>
<evidence type="ECO:0000256" key="5">
    <source>
        <dbReference type="ARBA" id="ARBA00022801"/>
    </source>
</evidence>
<evidence type="ECO:0000256" key="2">
    <source>
        <dbReference type="ARBA" id="ARBA00005628"/>
    </source>
</evidence>